<sequence>MSDQSPHILPFPDGLGPDVTHHLVRAELAPRRPRRLHGHAFFELLWVQNGRVRHHLPDRREDLTEGDMIFLRPGDAHGLQGRGEAAMIVSLSIRDQALDALQARHPGLNGIGFWSDASLPPRRHLDIRQMADINHAALRLERGPRDALALEAFLLPLLADMAQAPNDIPAAAPDWLQRACRAAHDPAVFRDGAAGLVRVAGRAHPHVSRSMRRYLGVTPSDYVNAQRMTYAATRLLGSEDSLAEIAAECGIPNLSHFHKLFLATHGQTPQRFRRANRQRLIQP</sequence>
<dbReference type="SUPFAM" id="SSF51182">
    <property type="entry name" value="RmlC-like cupins"/>
    <property type="match status" value="1"/>
</dbReference>
<dbReference type="Gene3D" id="1.10.10.60">
    <property type="entry name" value="Homeodomain-like"/>
    <property type="match status" value="1"/>
</dbReference>
<dbReference type="InterPro" id="IPR018062">
    <property type="entry name" value="HTH_AraC-typ_CS"/>
</dbReference>
<keyword evidence="1" id="KW-0805">Transcription regulation</keyword>
<dbReference type="GO" id="GO:0043565">
    <property type="term" value="F:sequence-specific DNA binding"/>
    <property type="evidence" value="ECO:0007669"/>
    <property type="project" value="InterPro"/>
</dbReference>
<dbReference type="InterPro" id="IPR011051">
    <property type="entry name" value="RmlC_Cupin_sf"/>
</dbReference>
<dbReference type="Gene3D" id="2.60.120.10">
    <property type="entry name" value="Jelly Rolls"/>
    <property type="match status" value="1"/>
</dbReference>
<reference evidence="6" key="1">
    <citation type="submission" date="2018-05" db="EMBL/GenBank/DDBJ databases">
        <authorList>
            <person name="Du Z."/>
            <person name="Wang X."/>
        </authorList>
    </citation>
    <scope>NUCLEOTIDE SEQUENCE [LARGE SCALE GENOMIC DNA]</scope>
    <source>
        <strain evidence="6">WDS4C29</strain>
    </source>
</reference>
<evidence type="ECO:0000313" key="5">
    <source>
        <dbReference type="EMBL" id="PWG18663.1"/>
    </source>
</evidence>
<evidence type="ECO:0000256" key="1">
    <source>
        <dbReference type="ARBA" id="ARBA00023015"/>
    </source>
</evidence>
<dbReference type="InterPro" id="IPR018060">
    <property type="entry name" value="HTH_AraC"/>
</dbReference>
<dbReference type="SUPFAM" id="SSF46689">
    <property type="entry name" value="Homeodomain-like"/>
    <property type="match status" value="1"/>
</dbReference>
<dbReference type="AlphaFoldDB" id="A0A2V1P804"/>
<dbReference type="PROSITE" id="PS00041">
    <property type="entry name" value="HTH_ARAC_FAMILY_1"/>
    <property type="match status" value="1"/>
</dbReference>
<dbReference type="Pfam" id="PF02311">
    <property type="entry name" value="AraC_binding"/>
    <property type="match status" value="1"/>
</dbReference>
<comment type="caution">
    <text evidence="5">The sequence shown here is derived from an EMBL/GenBank/DDBJ whole genome shotgun (WGS) entry which is preliminary data.</text>
</comment>
<dbReference type="Proteomes" id="UP000245293">
    <property type="component" value="Unassembled WGS sequence"/>
</dbReference>
<keyword evidence="2" id="KW-0238">DNA-binding</keyword>
<dbReference type="PROSITE" id="PS01124">
    <property type="entry name" value="HTH_ARAC_FAMILY_2"/>
    <property type="match status" value="1"/>
</dbReference>
<keyword evidence="3" id="KW-0804">Transcription</keyword>
<evidence type="ECO:0000313" key="6">
    <source>
        <dbReference type="Proteomes" id="UP000245293"/>
    </source>
</evidence>
<dbReference type="PANTHER" id="PTHR46796">
    <property type="entry name" value="HTH-TYPE TRANSCRIPTIONAL ACTIVATOR RHAS-RELATED"/>
    <property type="match status" value="1"/>
</dbReference>
<dbReference type="InterPro" id="IPR050204">
    <property type="entry name" value="AraC_XylS_family_regulators"/>
</dbReference>
<dbReference type="SMART" id="SM00342">
    <property type="entry name" value="HTH_ARAC"/>
    <property type="match status" value="1"/>
</dbReference>
<dbReference type="EMBL" id="QETF01000001">
    <property type="protein sequence ID" value="PWG18663.1"/>
    <property type="molecule type" value="Genomic_DNA"/>
</dbReference>
<dbReference type="GO" id="GO:0003700">
    <property type="term" value="F:DNA-binding transcription factor activity"/>
    <property type="evidence" value="ECO:0007669"/>
    <property type="project" value="InterPro"/>
</dbReference>
<dbReference type="InterPro" id="IPR014710">
    <property type="entry name" value="RmlC-like_jellyroll"/>
</dbReference>
<feature type="domain" description="HTH araC/xylS-type" evidence="4">
    <location>
        <begin position="206"/>
        <end position="275"/>
    </location>
</feature>
<organism evidence="5 6">
    <name type="scientific">Salibaculum griseiflavum</name>
    <dbReference type="NCBI Taxonomy" id="1914409"/>
    <lineage>
        <taxon>Bacteria</taxon>
        <taxon>Pseudomonadati</taxon>
        <taxon>Pseudomonadota</taxon>
        <taxon>Alphaproteobacteria</taxon>
        <taxon>Rhodobacterales</taxon>
        <taxon>Roseobacteraceae</taxon>
        <taxon>Salibaculum</taxon>
    </lineage>
</organism>
<name>A0A2V1P804_9RHOB</name>
<protein>
    <submittedName>
        <fullName evidence="5">AraC family transcriptional regulator</fullName>
    </submittedName>
</protein>
<dbReference type="OrthoDB" id="252470at2"/>
<proteinExistence type="predicted"/>
<dbReference type="InterPro" id="IPR009057">
    <property type="entry name" value="Homeodomain-like_sf"/>
</dbReference>
<keyword evidence="6" id="KW-1185">Reference proteome</keyword>
<evidence type="ECO:0000256" key="2">
    <source>
        <dbReference type="ARBA" id="ARBA00023125"/>
    </source>
</evidence>
<evidence type="ECO:0000259" key="4">
    <source>
        <dbReference type="PROSITE" id="PS01124"/>
    </source>
</evidence>
<evidence type="ECO:0000256" key="3">
    <source>
        <dbReference type="ARBA" id="ARBA00023163"/>
    </source>
</evidence>
<dbReference type="Pfam" id="PF12833">
    <property type="entry name" value="HTH_18"/>
    <property type="match status" value="1"/>
</dbReference>
<accession>A0A2V1P804</accession>
<dbReference type="RefSeq" id="WP_109385936.1">
    <property type="nucleotide sequence ID" value="NZ_QETF01000001.1"/>
</dbReference>
<dbReference type="InterPro" id="IPR003313">
    <property type="entry name" value="AraC-bd"/>
</dbReference>
<gene>
    <name evidence="5" type="ORF">DFK10_01730</name>
</gene>